<evidence type="ECO:0000313" key="2">
    <source>
        <dbReference type="EMBL" id="TKX22846.1"/>
    </source>
</evidence>
<organism evidence="2 3">
    <name type="scientific">Elsinoe australis</name>
    <dbReference type="NCBI Taxonomy" id="40998"/>
    <lineage>
        <taxon>Eukaryota</taxon>
        <taxon>Fungi</taxon>
        <taxon>Dikarya</taxon>
        <taxon>Ascomycota</taxon>
        <taxon>Pezizomycotina</taxon>
        <taxon>Dothideomycetes</taxon>
        <taxon>Dothideomycetidae</taxon>
        <taxon>Myriangiales</taxon>
        <taxon>Elsinoaceae</taxon>
        <taxon>Elsinoe</taxon>
    </lineage>
</organism>
<sequence>MIFSSSVLIAILSVITASSLAMPFEAPAQPNLEIRQFGCDHAKCMDCYRGCANPNFCFQCQTSPVSNLILQCNLNSLTQSSTASASDQTGWKTGFLVGRNLIVSSRIMHVEIFEIKKWLGN</sequence>
<protein>
    <submittedName>
        <fullName evidence="2">Uncharacterized protein</fullName>
    </submittedName>
</protein>
<evidence type="ECO:0000313" key="3">
    <source>
        <dbReference type="Proteomes" id="UP000308133"/>
    </source>
</evidence>
<reference evidence="2 3" key="1">
    <citation type="submission" date="2018-02" db="EMBL/GenBank/DDBJ databases">
        <title>Draft genome sequences of Elsinoe sp., causing black scab on jojoba.</title>
        <authorList>
            <person name="Stodart B."/>
            <person name="Jeffress S."/>
            <person name="Ash G."/>
            <person name="Arun Chinnappa K."/>
        </authorList>
    </citation>
    <scope>NUCLEOTIDE SEQUENCE [LARGE SCALE GENOMIC DNA]</scope>
    <source>
        <strain evidence="2 3">Hillstone_2</strain>
    </source>
</reference>
<evidence type="ECO:0000256" key="1">
    <source>
        <dbReference type="SAM" id="SignalP"/>
    </source>
</evidence>
<feature type="chain" id="PRO_5020357742" evidence="1">
    <location>
        <begin position="22"/>
        <end position="121"/>
    </location>
</feature>
<gene>
    <name evidence="2" type="ORF">C1H76_4880</name>
</gene>
<dbReference type="Proteomes" id="UP000308133">
    <property type="component" value="Unassembled WGS sequence"/>
</dbReference>
<keyword evidence="1" id="KW-0732">Signal</keyword>
<accession>A0A4U7B259</accession>
<dbReference type="EMBL" id="PTQR01000060">
    <property type="protein sequence ID" value="TKX22846.1"/>
    <property type="molecule type" value="Genomic_DNA"/>
</dbReference>
<comment type="caution">
    <text evidence="2">The sequence shown here is derived from an EMBL/GenBank/DDBJ whole genome shotgun (WGS) entry which is preliminary data.</text>
</comment>
<feature type="signal peptide" evidence="1">
    <location>
        <begin position="1"/>
        <end position="21"/>
    </location>
</feature>
<dbReference type="AlphaFoldDB" id="A0A4U7B259"/>
<name>A0A4U7B259_9PEZI</name>
<proteinExistence type="predicted"/>